<dbReference type="InterPro" id="IPR043129">
    <property type="entry name" value="ATPase_NBD"/>
</dbReference>
<proteinExistence type="inferred from homology"/>
<dbReference type="InterPro" id="IPR036390">
    <property type="entry name" value="WH_DNA-bd_sf"/>
</dbReference>
<evidence type="ECO:0000256" key="3">
    <source>
        <dbReference type="ARBA" id="ARBA00022629"/>
    </source>
</evidence>
<dbReference type="Proteomes" id="UP001501734">
    <property type="component" value="Unassembled WGS sequence"/>
</dbReference>
<keyword evidence="5" id="KW-1185">Reference proteome</keyword>
<organism evidence="4 5">
    <name type="scientific">Amphibacillus indicireducens</name>
    <dbReference type="NCBI Taxonomy" id="1076330"/>
    <lineage>
        <taxon>Bacteria</taxon>
        <taxon>Bacillati</taxon>
        <taxon>Bacillota</taxon>
        <taxon>Bacilli</taxon>
        <taxon>Bacillales</taxon>
        <taxon>Bacillaceae</taxon>
        <taxon>Amphibacillus</taxon>
    </lineage>
</organism>
<dbReference type="SUPFAM" id="SSF53067">
    <property type="entry name" value="Actin-like ATPase domain"/>
    <property type="match status" value="1"/>
</dbReference>
<dbReference type="InterPro" id="IPR049874">
    <property type="entry name" value="ROK_cs"/>
</dbReference>
<name>A0ABP7VGM5_9BACI</name>
<reference evidence="5" key="1">
    <citation type="journal article" date="2019" name="Int. J. Syst. Evol. Microbiol.">
        <title>The Global Catalogue of Microorganisms (GCM) 10K type strain sequencing project: providing services to taxonomists for standard genome sequencing and annotation.</title>
        <authorList>
            <consortium name="The Broad Institute Genomics Platform"/>
            <consortium name="The Broad Institute Genome Sequencing Center for Infectious Disease"/>
            <person name="Wu L."/>
            <person name="Ma J."/>
        </authorList>
    </citation>
    <scope>NUCLEOTIDE SEQUENCE [LARGE SCALE GENOMIC DNA]</scope>
    <source>
        <strain evidence="5">JCM 17250</strain>
    </source>
</reference>
<dbReference type="PROSITE" id="PS01125">
    <property type="entry name" value="ROK"/>
    <property type="match status" value="1"/>
</dbReference>
<dbReference type="SUPFAM" id="SSF46785">
    <property type="entry name" value="Winged helix' DNA-binding domain"/>
    <property type="match status" value="1"/>
</dbReference>
<evidence type="ECO:0000256" key="2">
    <source>
        <dbReference type="ARBA" id="ARBA00006479"/>
    </source>
</evidence>
<comment type="caution">
    <text evidence="4">The sequence shown here is derived from an EMBL/GenBank/DDBJ whole genome shotgun (WGS) entry which is preliminary data.</text>
</comment>
<protein>
    <submittedName>
        <fullName evidence="4">Xylose repressor</fullName>
    </submittedName>
</protein>
<dbReference type="Gene3D" id="1.10.10.10">
    <property type="entry name" value="Winged helix-like DNA-binding domain superfamily/Winged helix DNA-binding domain"/>
    <property type="match status" value="1"/>
</dbReference>
<dbReference type="PANTHER" id="PTHR18964">
    <property type="entry name" value="ROK (REPRESSOR, ORF, KINASE) FAMILY"/>
    <property type="match status" value="1"/>
</dbReference>
<dbReference type="Pfam" id="PF00480">
    <property type="entry name" value="ROK"/>
    <property type="match status" value="1"/>
</dbReference>
<evidence type="ECO:0000313" key="5">
    <source>
        <dbReference type="Proteomes" id="UP001501734"/>
    </source>
</evidence>
<comment type="function">
    <text evidence="1">Transcriptional repressor of xylose-utilizing enzymes.</text>
</comment>
<sequence length="393" mass="43181">MSRTWNQYVVKQENKTLVLTTVMNHTPISRANVAKITGLNKGTVSSLVSELIDEKLVEESGPGKSSGGRRPVMLLFNGNAGYSISIELGVGYILGVITDLNGQIIEQDTIQLQTTHFNTIFPIMINLIKGLMEQVPKSRYGVIGIGVGVPAVVSRDGEILLAPNLNWKNVELKTKLENIFNLPVYIENEANAGAYGEMRYGSSQNSHHTIFASIGIGIGVGMILDGKLYHGLNGFAGELGHMTIEKDGKTCRCGNRGCWELYASEQAVIDMAIKRGLIAADQGEPFEQLIQLANEENQAVIELFEEIATYIAIGLTNCINIFNPEHVIIGNRLMRAKEWIYPTIESYILEHAIGFHQNKLKIDSAKLGVYSTISGMAAFTIEGFLLDQKRNHA</sequence>
<gene>
    <name evidence="4" type="ORF">GCM10022410_09860</name>
</gene>
<keyword evidence="3" id="KW-0859">Xylose metabolism</keyword>
<evidence type="ECO:0000313" key="4">
    <source>
        <dbReference type="EMBL" id="GAA4065424.1"/>
    </source>
</evidence>
<dbReference type="CDD" id="cd24076">
    <property type="entry name" value="ASKHA_ATPase_ROK_BsXylR-like"/>
    <property type="match status" value="1"/>
</dbReference>
<comment type="similarity">
    <text evidence="2">Belongs to the ROK (NagC/XylR) family.</text>
</comment>
<dbReference type="PANTHER" id="PTHR18964:SF149">
    <property type="entry name" value="BIFUNCTIONAL UDP-N-ACETYLGLUCOSAMINE 2-EPIMERASE_N-ACETYLMANNOSAMINE KINASE"/>
    <property type="match status" value="1"/>
</dbReference>
<dbReference type="InterPro" id="IPR036388">
    <property type="entry name" value="WH-like_DNA-bd_sf"/>
</dbReference>
<dbReference type="RefSeq" id="WP_344910958.1">
    <property type="nucleotide sequence ID" value="NZ_BAABDL010000051.1"/>
</dbReference>
<evidence type="ECO:0000256" key="1">
    <source>
        <dbReference type="ARBA" id="ARBA00002486"/>
    </source>
</evidence>
<dbReference type="Gene3D" id="3.30.420.40">
    <property type="match status" value="2"/>
</dbReference>
<dbReference type="EMBL" id="BAABDL010000051">
    <property type="protein sequence ID" value="GAA4065424.1"/>
    <property type="molecule type" value="Genomic_DNA"/>
</dbReference>
<dbReference type="InterPro" id="IPR000600">
    <property type="entry name" value="ROK"/>
</dbReference>
<accession>A0ABP7VGM5</accession>
<keyword evidence="3" id="KW-0119">Carbohydrate metabolism</keyword>